<feature type="compositionally biased region" description="Pro residues" evidence="1">
    <location>
        <begin position="271"/>
        <end position="292"/>
    </location>
</feature>
<reference evidence="3 4" key="1">
    <citation type="submission" date="2024-05" db="EMBL/GenBank/DDBJ databases">
        <title>Genetic variation in Jamaican populations of the coffee berry borer (Hypothenemus hampei).</title>
        <authorList>
            <person name="Errbii M."/>
            <person name="Myrie A."/>
        </authorList>
    </citation>
    <scope>NUCLEOTIDE SEQUENCE [LARGE SCALE GENOMIC DNA]</scope>
    <source>
        <strain evidence="3">JA-Hopewell-2020-01-JO</strain>
        <tissue evidence="3">Whole body</tissue>
    </source>
</reference>
<feature type="signal peptide" evidence="2">
    <location>
        <begin position="1"/>
        <end position="21"/>
    </location>
</feature>
<organism evidence="3 4">
    <name type="scientific">Hypothenemus hampei</name>
    <name type="common">Coffee berry borer</name>
    <dbReference type="NCBI Taxonomy" id="57062"/>
    <lineage>
        <taxon>Eukaryota</taxon>
        <taxon>Metazoa</taxon>
        <taxon>Ecdysozoa</taxon>
        <taxon>Arthropoda</taxon>
        <taxon>Hexapoda</taxon>
        <taxon>Insecta</taxon>
        <taxon>Pterygota</taxon>
        <taxon>Neoptera</taxon>
        <taxon>Endopterygota</taxon>
        <taxon>Coleoptera</taxon>
        <taxon>Polyphaga</taxon>
        <taxon>Cucujiformia</taxon>
        <taxon>Curculionidae</taxon>
        <taxon>Scolytinae</taxon>
        <taxon>Hypothenemus</taxon>
    </lineage>
</organism>
<feature type="region of interest" description="Disordered" evidence="1">
    <location>
        <begin position="262"/>
        <end position="299"/>
    </location>
</feature>
<accession>A0ABD1ECP4</accession>
<dbReference type="AlphaFoldDB" id="A0ABD1ECP4"/>
<feature type="compositionally biased region" description="Basic and acidic residues" evidence="1">
    <location>
        <begin position="844"/>
        <end position="859"/>
    </location>
</feature>
<evidence type="ECO:0000313" key="4">
    <source>
        <dbReference type="Proteomes" id="UP001566132"/>
    </source>
</evidence>
<evidence type="ECO:0000256" key="1">
    <source>
        <dbReference type="SAM" id="MobiDB-lite"/>
    </source>
</evidence>
<dbReference type="Proteomes" id="UP001566132">
    <property type="component" value="Unassembled WGS sequence"/>
</dbReference>
<comment type="caution">
    <text evidence="3">The sequence shown here is derived from an EMBL/GenBank/DDBJ whole genome shotgun (WGS) entry which is preliminary data.</text>
</comment>
<proteinExistence type="predicted"/>
<feature type="chain" id="PRO_5044771928" evidence="2">
    <location>
        <begin position="22"/>
        <end position="867"/>
    </location>
</feature>
<sequence length="867" mass="91724">MRSQQVVALLSVCLTFNYVSGVVNNGQTKKSEEALKPIDGEKEKSKVEADLIADSSEAVNRREATSILDSYGTPQINLPVPIYGVPNAPSNNVVYPAPPPDIPPPPAPLYGTPSIGKTYGVPQVSGISKGFGTPLPVKYGVPSFTFNVNPPKALYGPPKSIYGPPSKPLKFHKYPPKNFGLRAPKPVYGAPLTFKDTFNYNKLNLNTNYLNGNSYSNLYSSNAFSNLYSGVSSLNHQYGAPVIPSKIQYGTPSTSISTQYGVPHKSIAYGPPQPSPNPKPPHPGAPAPPTPPDIKYDGWQPIPGLVSKRPIEDVHSVTGEGTAYNDLSPPPLKLNQISDTYGAPQITLDVNQGGSLLGQTGLSDSYGVPLKSVTGTKGVSDSYSAPLGTVTGSGGVVTSSGDEAHRAGSQESSHNLNLDLSSVGVGHGADIQASIEYDLGTQTQISDSYGIPQLSSQALNGYKSLPSVDLVPPSGQYRTSLHTSTSGAYKGNRQGLFTNTKGSLFSNSYLPPSHPVAPSTSYGVPSSGAISFQNVAHGSSSAGIQLPHSSISIEGANALPLTSYSAPSGSIDASYSLPASNDGVSVSLDFSHPPVTIDLTDGKQNIRDCYNKQQLQVPSLAYGVPSADSYTSSLSSLTTNIANSQIQTVVPQPTYGTPNLVPQVQYGPPPDLLHSSSIKSEATVNSVEDSDEAHGKSYGKSVAASFGPNSELLESQSIDLNNIALQGNLGSYTLQIQSADGTPGQAPHTQVLNEGLLQSILQAIEQPGKQGQSAQYPIILQPSLEQNYSINETVSDLHEAQQGSELKEVIIEAPKNNNIEDKTDNDNEETLQLLDTSNIALYFKKDDNTKKDREEKSDENNVDNDTD</sequence>
<gene>
    <name evidence="3" type="ORF">ABEB36_010581</name>
</gene>
<evidence type="ECO:0000313" key="3">
    <source>
        <dbReference type="EMBL" id="KAL1492320.1"/>
    </source>
</evidence>
<name>A0ABD1ECP4_HYPHA</name>
<keyword evidence="2" id="KW-0732">Signal</keyword>
<dbReference type="EMBL" id="JBDJPC010000008">
    <property type="protein sequence ID" value="KAL1492320.1"/>
    <property type="molecule type" value="Genomic_DNA"/>
</dbReference>
<protein>
    <submittedName>
        <fullName evidence="3">Uncharacterized protein</fullName>
    </submittedName>
</protein>
<evidence type="ECO:0000256" key="2">
    <source>
        <dbReference type="SAM" id="SignalP"/>
    </source>
</evidence>
<keyword evidence="4" id="KW-1185">Reference proteome</keyword>
<feature type="region of interest" description="Disordered" evidence="1">
    <location>
        <begin position="844"/>
        <end position="867"/>
    </location>
</feature>